<keyword evidence="1" id="KW-0812">Transmembrane</keyword>
<reference evidence="3 4" key="1">
    <citation type="submission" date="2019-07" db="EMBL/GenBank/DDBJ databases">
        <title>Whole genome shotgun sequence of Cerasibacillus quisquiliarum NBRC 102429.</title>
        <authorList>
            <person name="Hosoyama A."/>
            <person name="Uohara A."/>
            <person name="Ohji S."/>
            <person name="Ichikawa N."/>
        </authorList>
    </citation>
    <scope>NUCLEOTIDE SEQUENCE [LARGE SCALE GENOMIC DNA]</scope>
    <source>
        <strain evidence="3 4">NBRC 102429</strain>
    </source>
</reference>
<keyword evidence="1" id="KW-1133">Transmembrane helix</keyword>
<dbReference type="Pfam" id="PF01882">
    <property type="entry name" value="DUF58"/>
    <property type="match status" value="1"/>
</dbReference>
<evidence type="ECO:0000259" key="2">
    <source>
        <dbReference type="Pfam" id="PF01882"/>
    </source>
</evidence>
<proteinExistence type="predicted"/>
<evidence type="ECO:0000313" key="4">
    <source>
        <dbReference type="Proteomes" id="UP000321491"/>
    </source>
</evidence>
<protein>
    <recommendedName>
        <fullName evidence="2">DUF58 domain-containing protein</fullName>
    </recommendedName>
</protein>
<dbReference type="PANTHER" id="PTHR34351">
    <property type="entry name" value="SLR1927 PROTEIN-RELATED"/>
    <property type="match status" value="1"/>
</dbReference>
<gene>
    <name evidence="3" type="primary">yeaD</name>
    <name evidence="3" type="ORF">CQU01_04280</name>
</gene>
<accession>A0A511UUC9</accession>
<dbReference type="OrthoDB" id="140416at2"/>
<name>A0A511UUC9_9BACI</name>
<dbReference type="AlphaFoldDB" id="A0A511UUC9"/>
<dbReference type="InterPro" id="IPR002881">
    <property type="entry name" value="DUF58"/>
</dbReference>
<feature type="transmembrane region" description="Helical" evidence="1">
    <location>
        <begin position="6"/>
        <end position="25"/>
    </location>
</feature>
<feature type="domain" description="DUF58" evidence="2">
    <location>
        <begin position="218"/>
        <end position="370"/>
    </location>
</feature>
<keyword evidence="1" id="KW-0472">Membrane</keyword>
<evidence type="ECO:0000313" key="3">
    <source>
        <dbReference type="EMBL" id="GEN30190.1"/>
    </source>
</evidence>
<evidence type="ECO:0000256" key="1">
    <source>
        <dbReference type="SAM" id="Phobius"/>
    </source>
</evidence>
<dbReference type="PANTHER" id="PTHR34351:SF2">
    <property type="entry name" value="DUF58 DOMAIN-CONTAINING PROTEIN"/>
    <property type="match status" value="1"/>
</dbReference>
<comment type="caution">
    <text evidence="3">The sequence shown here is derived from an EMBL/GenBank/DDBJ whole genome shotgun (WGS) entry which is preliminary data.</text>
</comment>
<keyword evidence="4" id="KW-1185">Reference proteome</keyword>
<organism evidence="3 4">
    <name type="scientific">Cerasibacillus quisquiliarum</name>
    <dbReference type="NCBI Taxonomy" id="227865"/>
    <lineage>
        <taxon>Bacteria</taxon>
        <taxon>Bacillati</taxon>
        <taxon>Bacillota</taxon>
        <taxon>Bacilli</taxon>
        <taxon>Bacillales</taxon>
        <taxon>Bacillaceae</taxon>
        <taxon>Cerasibacillus</taxon>
    </lineage>
</organism>
<dbReference type="EMBL" id="BJXW01000007">
    <property type="protein sequence ID" value="GEN30190.1"/>
    <property type="molecule type" value="Genomic_DNA"/>
</dbReference>
<sequence>MKSWRFLGPLFVMAICTALFSFAMFQGGFMSWFLFFSFLPLVIYQMGLTFYPLRNLDVSRTLSQSICHAGQSITFDIIVERKAPFPLFYCIVEEVLPDSLQRSDTGINKYAHMNHPVSYEAKRYKKQILFPFFRRKIKASYTLSQLPRGEHQLDQIRIRTGDIFGFIKKEHLFNVNDTLIVFPNKRRIRFKYTLHSLEQGEAIVQSNDFRQTNMVAGVREYLPGDKFSWIDWKQSAKRQDVMTKEFEHEKSMEAFFILNAVSSCQWLAFEGMIEVMYSMMDVIQKTTDSKIGLLSIGKEMSYFPSHFDVGSREKIMRHLATLKPSNEDMFTDRLQRQTTVLSTHSLIFVFSCSIDIRFIESMKKLHSKHKKRLHIFLLLSKNQSIELQDTINMLVEHQIGLTVLTEVQLMKDPLEVRV</sequence>
<dbReference type="Proteomes" id="UP000321491">
    <property type="component" value="Unassembled WGS sequence"/>
</dbReference>